<dbReference type="EC" id="3.-.-.-" evidence="3"/>
<dbReference type="PANTHER" id="PTHR43084">
    <property type="entry name" value="PERSULFIDE DIOXYGENASE ETHE1"/>
    <property type="match status" value="1"/>
</dbReference>
<keyword evidence="4" id="KW-1185">Reference proteome</keyword>
<dbReference type="InterPro" id="IPR044528">
    <property type="entry name" value="POD-like_MBL-fold"/>
</dbReference>
<protein>
    <submittedName>
        <fullName evidence="3">Putative metallo-hydrolase</fullName>
        <ecNumber evidence="3">3.-.-.-</ecNumber>
    </submittedName>
</protein>
<name>A0A0H2LSK5_VARPD</name>
<dbReference type="GO" id="GO:0050313">
    <property type="term" value="F:sulfur dioxygenase activity"/>
    <property type="evidence" value="ECO:0007669"/>
    <property type="project" value="InterPro"/>
</dbReference>
<dbReference type="GO" id="GO:0006749">
    <property type="term" value="P:glutathione metabolic process"/>
    <property type="evidence" value="ECO:0007669"/>
    <property type="project" value="InterPro"/>
</dbReference>
<dbReference type="CDD" id="cd07724">
    <property type="entry name" value="POD-like_MBL-fold"/>
    <property type="match status" value="1"/>
</dbReference>
<feature type="domain" description="Metallo-beta-lactamase" evidence="2">
    <location>
        <begin position="16"/>
        <end position="206"/>
    </location>
</feature>
<evidence type="ECO:0000313" key="3">
    <source>
        <dbReference type="EMBL" id="KLN53204.1"/>
    </source>
</evidence>
<reference evidence="3 4" key="1">
    <citation type="submission" date="2015-03" db="EMBL/GenBank/DDBJ databases">
        <title>Genome sequence of Variovorax paradoxus TBEA6.</title>
        <authorList>
            <person name="Poehlein A."/>
            <person name="Schuldes J."/>
            <person name="Wuebbeler J.H."/>
            <person name="Hiessl S."/>
            <person name="Steinbuechel A."/>
            <person name="Daniel R."/>
        </authorList>
    </citation>
    <scope>NUCLEOTIDE SEQUENCE [LARGE SCALE GENOMIC DNA]</scope>
    <source>
        <strain evidence="3 4">TBEA6</strain>
    </source>
</reference>
<keyword evidence="3" id="KW-0378">Hydrolase</keyword>
<dbReference type="InterPro" id="IPR001279">
    <property type="entry name" value="Metallo-B-lactamas"/>
</dbReference>
<dbReference type="GO" id="GO:0046872">
    <property type="term" value="F:metal ion binding"/>
    <property type="evidence" value="ECO:0007669"/>
    <property type="project" value="UniProtKB-KW"/>
</dbReference>
<dbReference type="Proteomes" id="UP000035170">
    <property type="component" value="Unassembled WGS sequence"/>
</dbReference>
<keyword evidence="1" id="KW-0479">Metal-binding</keyword>
<dbReference type="GO" id="GO:0070813">
    <property type="term" value="P:hydrogen sulfide metabolic process"/>
    <property type="evidence" value="ECO:0007669"/>
    <property type="project" value="TreeGrafter"/>
</dbReference>
<dbReference type="SUPFAM" id="SSF56281">
    <property type="entry name" value="Metallo-hydrolase/oxidoreductase"/>
    <property type="match status" value="1"/>
</dbReference>
<sequence>MNIPASIQAFFDPRTGTVSYVVWDPASLRAAVIDPVLDYDFKSGHTGTASADRVLACVAEHGLQVDWILETHAHADHLSAASHLQQRVGGRIAIGENIRTVQGTFKKLFNLERGFLPDGSQFDHLFKDGETFGIGAIEATAILVPGHTPADMAYLIGGAVFVGDTLFMPDLGSARADFPGGDARQLYASMRRLLDLPPETPMYVCHDYPPPSRPAQWQTTVAEQRARNIHVRDGITEDEFVAMRRARDATLEVPTLILPSIQVNVRAGRLPPPDGNGVSYLRIPLNALPVRRTAAE</sequence>
<organism evidence="3 4">
    <name type="scientific">Variovorax paradoxus</name>
    <dbReference type="NCBI Taxonomy" id="34073"/>
    <lineage>
        <taxon>Bacteria</taxon>
        <taxon>Pseudomonadati</taxon>
        <taxon>Pseudomonadota</taxon>
        <taxon>Betaproteobacteria</taxon>
        <taxon>Burkholderiales</taxon>
        <taxon>Comamonadaceae</taxon>
        <taxon>Variovorax</taxon>
    </lineage>
</organism>
<dbReference type="Pfam" id="PF00753">
    <property type="entry name" value="Lactamase_B"/>
    <property type="match status" value="1"/>
</dbReference>
<dbReference type="AlphaFoldDB" id="A0A0H2LSK5"/>
<dbReference type="SMART" id="SM00849">
    <property type="entry name" value="Lactamase_B"/>
    <property type="match status" value="1"/>
</dbReference>
<dbReference type="PATRIC" id="fig|34073.19.peg.5832"/>
<accession>A0A0H2LSK5</accession>
<dbReference type="InterPro" id="IPR036866">
    <property type="entry name" value="RibonucZ/Hydroxyglut_hydro"/>
</dbReference>
<dbReference type="Gene3D" id="3.60.15.10">
    <property type="entry name" value="Ribonuclease Z/Hydroxyacylglutathione hydrolase-like"/>
    <property type="match status" value="1"/>
</dbReference>
<evidence type="ECO:0000256" key="1">
    <source>
        <dbReference type="ARBA" id="ARBA00022723"/>
    </source>
</evidence>
<dbReference type="RefSeq" id="WP_047786939.1">
    <property type="nucleotide sequence ID" value="NZ_JZWI01000037.1"/>
</dbReference>
<dbReference type="EMBL" id="JZWI01000037">
    <property type="protein sequence ID" value="KLN53204.1"/>
    <property type="molecule type" value="Genomic_DNA"/>
</dbReference>
<proteinExistence type="predicted"/>
<evidence type="ECO:0000313" key="4">
    <source>
        <dbReference type="Proteomes" id="UP000035170"/>
    </source>
</evidence>
<dbReference type="InterPro" id="IPR051682">
    <property type="entry name" value="Mito_Persulfide_Diox"/>
</dbReference>
<comment type="caution">
    <text evidence="3">The sequence shown here is derived from an EMBL/GenBank/DDBJ whole genome shotgun (WGS) entry which is preliminary data.</text>
</comment>
<dbReference type="PANTHER" id="PTHR43084:SF1">
    <property type="entry name" value="PERSULFIDE DIOXYGENASE ETHE1, MITOCHONDRIAL"/>
    <property type="match status" value="1"/>
</dbReference>
<evidence type="ECO:0000259" key="2">
    <source>
        <dbReference type="SMART" id="SM00849"/>
    </source>
</evidence>
<dbReference type="GO" id="GO:0016787">
    <property type="term" value="F:hydrolase activity"/>
    <property type="evidence" value="ECO:0007669"/>
    <property type="project" value="UniProtKB-KW"/>
</dbReference>
<gene>
    <name evidence="3" type="ORF">VPARA_56850</name>
</gene>